<comment type="caution">
    <text evidence="4">The sequence shown here is derived from an EMBL/GenBank/DDBJ whole genome shotgun (WGS) entry which is preliminary data.</text>
</comment>
<evidence type="ECO:0000313" key="5">
    <source>
        <dbReference type="Proteomes" id="UP000664169"/>
    </source>
</evidence>
<evidence type="ECO:0000313" key="4">
    <source>
        <dbReference type="EMBL" id="CAF9921514.1"/>
    </source>
</evidence>
<organism evidence="4 5">
    <name type="scientific">Gomphillus americanus</name>
    <dbReference type="NCBI Taxonomy" id="1940652"/>
    <lineage>
        <taxon>Eukaryota</taxon>
        <taxon>Fungi</taxon>
        <taxon>Dikarya</taxon>
        <taxon>Ascomycota</taxon>
        <taxon>Pezizomycotina</taxon>
        <taxon>Lecanoromycetes</taxon>
        <taxon>OSLEUM clade</taxon>
        <taxon>Ostropomycetidae</taxon>
        <taxon>Ostropales</taxon>
        <taxon>Graphidaceae</taxon>
        <taxon>Gomphilloideae</taxon>
        <taxon>Gomphillus</taxon>
    </lineage>
</organism>
<dbReference type="Pfam" id="PF12657">
    <property type="entry name" value="TFIIIC_delta"/>
    <property type="match status" value="1"/>
</dbReference>
<feature type="domain" description="Transcription factor IIIC putative zinc-finger" evidence="3">
    <location>
        <begin position="545"/>
        <end position="608"/>
    </location>
</feature>
<evidence type="ECO:0000259" key="2">
    <source>
        <dbReference type="Pfam" id="PF12657"/>
    </source>
</evidence>
<dbReference type="InterPro" id="IPR024764">
    <property type="entry name" value="TFIIIC_Znf"/>
</dbReference>
<dbReference type="PANTHER" id="PTHR15496">
    <property type="entry name" value="GENERAL TRANSCRIPTION FACTOR 3C POLYPEPTIDE 4 FAMILY"/>
    <property type="match status" value="1"/>
</dbReference>
<evidence type="ECO:0000256" key="1">
    <source>
        <dbReference type="SAM" id="Coils"/>
    </source>
</evidence>
<name>A0A8H3FBH9_9LECA</name>
<dbReference type="InterPro" id="IPR024761">
    <property type="entry name" value="TFIIIC_delta_N"/>
</dbReference>
<dbReference type="PANTHER" id="PTHR15496:SF2">
    <property type="entry name" value="GENERAL TRANSCRIPTION FACTOR 3C POLYPEPTIDE 4"/>
    <property type="match status" value="1"/>
</dbReference>
<dbReference type="Pfam" id="PF12660">
    <property type="entry name" value="zf-TFIIIC"/>
    <property type="match status" value="1"/>
</dbReference>
<dbReference type="EMBL" id="CAJPDQ010000017">
    <property type="protein sequence ID" value="CAF9921514.1"/>
    <property type="molecule type" value="Genomic_DNA"/>
</dbReference>
<evidence type="ECO:0000259" key="3">
    <source>
        <dbReference type="Pfam" id="PF12660"/>
    </source>
</evidence>
<protein>
    <recommendedName>
        <fullName evidence="6">Transcription factor IIIC 90kDa subunit N-terminal domain-containing protein</fullName>
    </recommendedName>
</protein>
<dbReference type="AlphaFoldDB" id="A0A8H3FBH9"/>
<proteinExistence type="predicted"/>
<dbReference type="GO" id="GO:0006384">
    <property type="term" value="P:transcription initiation at RNA polymerase III promoter"/>
    <property type="evidence" value="ECO:0007669"/>
    <property type="project" value="InterPro"/>
</dbReference>
<keyword evidence="1" id="KW-0175">Coiled coil</keyword>
<gene>
    <name evidence="4" type="ORF">GOMPHAMPRED_002309</name>
</gene>
<dbReference type="OrthoDB" id="6021743at2759"/>
<dbReference type="GO" id="GO:0000127">
    <property type="term" value="C:transcription factor TFIIIC complex"/>
    <property type="evidence" value="ECO:0007669"/>
    <property type="project" value="InterPro"/>
</dbReference>
<evidence type="ECO:0008006" key="6">
    <source>
        <dbReference type="Google" id="ProtNLM"/>
    </source>
</evidence>
<accession>A0A8H3FBH9</accession>
<dbReference type="GO" id="GO:0004402">
    <property type="term" value="F:histone acetyltransferase activity"/>
    <property type="evidence" value="ECO:0007669"/>
    <property type="project" value="InterPro"/>
</dbReference>
<dbReference type="Proteomes" id="UP000664169">
    <property type="component" value="Unassembled WGS sequence"/>
</dbReference>
<feature type="coiled-coil region" evidence="1">
    <location>
        <begin position="448"/>
        <end position="479"/>
    </location>
</feature>
<reference evidence="4" key="1">
    <citation type="submission" date="2021-03" db="EMBL/GenBank/DDBJ databases">
        <authorList>
            <person name="Tagirdzhanova G."/>
        </authorList>
    </citation>
    <scope>NUCLEOTIDE SEQUENCE</scope>
</reference>
<keyword evidence="5" id="KW-1185">Reference proteome</keyword>
<sequence length="613" mass="69963">MLHELKINGLPSTPDSLAWSVAGDLCVSTGIKVHLYIPNRKGTSQVPSDPALQSWSASTFEVNCFTSAEWPLFRQRPFADFSVGEEESESHVISCSWSAPGLAQHDRCLLGILTSNGLFSLWDADGDPGFATSWQRNLVVNNHLRTFLSSQGDQSNAVAPRRLRIRAASWARDLISMKGMNVDRKIHILGLLNDDGEIVLLKVESSALEHQQVERYRVHVVCVLETQRELRSLPDGMLDELQWSDWNRDDKLCSTTLTCSTEGTTWEISVRIKPSGSSDLDLGCEIVKSYQRQVSDWNIPKSQLAMLADEYLNYRQKVLKKAWELEKGEGSLCFERCFGLATYQDYQALHVSFHPRSSLEYHIQAQETSYVIFSHSQLKRSLANADKLKFEWESLVSTSSDSALPWNFILSKVPSIHLDPASHDDCYNLCLRLLRLYLVAAFFNGWELDRASQLSESLVKNQKQMNEETLQTIEEDREEHSSYEALQRIERIMNTFLDSPIGLENCSICNEYLLWHGEGGARCEKGHQFGLFMPSWKYRSADFSDRCSLTLLAIQEPGISKFCSSCNREYLDEKKQFFQDERPEDSPFRDFLLEFFKKFSKCVYCGASVQSFI</sequence>
<feature type="domain" description="Transcription factor IIIC 90kDa subunit N-terminal" evidence="2">
    <location>
        <begin position="19"/>
        <end position="274"/>
    </location>
</feature>
<dbReference type="InterPro" id="IPR044230">
    <property type="entry name" value="GTF3C4"/>
</dbReference>